<dbReference type="EMBL" id="JAADAI010000080">
    <property type="protein sequence ID" value="NCS56881.1"/>
    <property type="molecule type" value="Genomic_DNA"/>
</dbReference>
<evidence type="ECO:0000313" key="2">
    <source>
        <dbReference type="Proteomes" id="UP000799330"/>
    </source>
</evidence>
<dbReference type="AlphaFoldDB" id="A0A966FYZ5"/>
<sequence length="51" mass="5260">MRIVTGTTPTTATTTTTVFELSAASPALSHCGEYLPELIPEPVDGNPSGVK</sequence>
<gene>
    <name evidence="1" type="ORF">GPJ16_07955</name>
</gene>
<dbReference type="Proteomes" id="UP000799330">
    <property type="component" value="Unassembled WGS sequence"/>
</dbReference>
<accession>A0A966FYZ5</accession>
<protein>
    <submittedName>
        <fullName evidence="1">Uncharacterized protein</fullName>
    </submittedName>
</protein>
<name>A0A966FYZ5_MICAE</name>
<reference evidence="1" key="1">
    <citation type="journal article" date="2019" name="Mol. Ecol.">
        <title>Genome evolution and host-microbiome shifts correspond with intraspecific niche divergence within harmful algal bloom-forming Microcystis aeruginosa.</title>
        <authorList>
            <person name="Jackrel S.L."/>
            <person name="White J.D."/>
            <person name="Evans J.T."/>
            <person name="Buffin K."/>
            <person name="Hayden K."/>
            <person name="Sarnelle O."/>
            <person name="Denef V.J."/>
        </authorList>
    </citation>
    <scope>NUCLEOTIDE SEQUENCE</scope>
    <source>
        <strain evidence="1">G11-04</strain>
    </source>
</reference>
<organism evidence="1 2">
    <name type="scientific">Microcystis aeruginosa G11-04</name>
    <dbReference type="NCBI Taxonomy" id="2685956"/>
    <lineage>
        <taxon>Bacteria</taxon>
        <taxon>Bacillati</taxon>
        <taxon>Cyanobacteriota</taxon>
        <taxon>Cyanophyceae</taxon>
        <taxon>Oscillatoriophycideae</taxon>
        <taxon>Chroococcales</taxon>
        <taxon>Microcystaceae</taxon>
        <taxon>Microcystis</taxon>
    </lineage>
</organism>
<proteinExistence type="predicted"/>
<evidence type="ECO:0000313" key="1">
    <source>
        <dbReference type="EMBL" id="NCS56881.1"/>
    </source>
</evidence>
<comment type="caution">
    <text evidence="1">The sequence shown here is derived from an EMBL/GenBank/DDBJ whole genome shotgun (WGS) entry which is preliminary data.</text>
</comment>